<sequence>MPALTRVPRGSLTDQVIDQLRERIVGGQFPVDQRLPVEASLARELGVGRSTVREALRVLVHAGLLESRQGDGTYVRARHETDAALRRRVLKADVINAYEVRRAMEVEAARLAATHRSAADLARLHELAAARDDAAGPESYRRADRALREHVVECTGNPLLGDLYRGVVDPLRSAAAGLVDEVDLVRDDPARPETADLVRAIADQDPRAAADAAARHMDAVLRVLTVMLQAAPIRRHS</sequence>
<evidence type="ECO:0000256" key="2">
    <source>
        <dbReference type="ARBA" id="ARBA00023125"/>
    </source>
</evidence>
<protein>
    <recommendedName>
        <fullName evidence="4">HTH gntR-type domain-containing protein</fullName>
    </recommendedName>
</protein>
<evidence type="ECO:0000313" key="5">
    <source>
        <dbReference type="EMBL" id="GEL22716.1"/>
    </source>
</evidence>
<dbReference type="CDD" id="cd07377">
    <property type="entry name" value="WHTH_GntR"/>
    <property type="match status" value="1"/>
</dbReference>
<dbReference type="InterPro" id="IPR000524">
    <property type="entry name" value="Tscrpt_reg_HTH_GntR"/>
</dbReference>
<keyword evidence="1" id="KW-0805">Transcription regulation</keyword>
<dbReference type="SMART" id="SM00895">
    <property type="entry name" value="FCD"/>
    <property type="match status" value="1"/>
</dbReference>
<gene>
    <name evidence="5" type="ORF">PSU4_16700</name>
</gene>
<dbReference type="AlphaFoldDB" id="A0A511DD34"/>
<keyword evidence="2" id="KW-0238">DNA-binding</keyword>
<dbReference type="Gene3D" id="1.10.10.10">
    <property type="entry name" value="Winged helix-like DNA-binding domain superfamily/Winged helix DNA-binding domain"/>
    <property type="match status" value="1"/>
</dbReference>
<dbReference type="PANTHER" id="PTHR43537">
    <property type="entry name" value="TRANSCRIPTIONAL REGULATOR, GNTR FAMILY"/>
    <property type="match status" value="1"/>
</dbReference>
<dbReference type="PRINTS" id="PR00035">
    <property type="entry name" value="HTHGNTR"/>
</dbReference>
<dbReference type="InterPro" id="IPR036388">
    <property type="entry name" value="WH-like_DNA-bd_sf"/>
</dbReference>
<proteinExistence type="predicted"/>
<dbReference type="InterPro" id="IPR008920">
    <property type="entry name" value="TF_FadR/GntR_C"/>
</dbReference>
<dbReference type="GO" id="GO:0003677">
    <property type="term" value="F:DNA binding"/>
    <property type="evidence" value="ECO:0007669"/>
    <property type="project" value="UniProtKB-KW"/>
</dbReference>
<keyword evidence="3" id="KW-0804">Transcription</keyword>
<dbReference type="Gene3D" id="1.20.120.530">
    <property type="entry name" value="GntR ligand-binding domain-like"/>
    <property type="match status" value="1"/>
</dbReference>
<reference evidence="5 6" key="1">
    <citation type="submission" date="2019-07" db="EMBL/GenBank/DDBJ databases">
        <title>Whole genome shotgun sequence of Pseudonocardia sulfidoxydans NBRC 16205.</title>
        <authorList>
            <person name="Hosoyama A."/>
            <person name="Uohara A."/>
            <person name="Ohji S."/>
            <person name="Ichikawa N."/>
        </authorList>
    </citation>
    <scope>NUCLEOTIDE SEQUENCE [LARGE SCALE GENOMIC DNA]</scope>
    <source>
        <strain evidence="5 6">NBRC 16205</strain>
    </source>
</reference>
<name>A0A511DD34_9PSEU</name>
<evidence type="ECO:0000259" key="4">
    <source>
        <dbReference type="PROSITE" id="PS50949"/>
    </source>
</evidence>
<feature type="domain" description="HTH gntR-type" evidence="4">
    <location>
        <begin position="10"/>
        <end position="78"/>
    </location>
</feature>
<dbReference type="Pfam" id="PF07729">
    <property type="entry name" value="FCD"/>
    <property type="match status" value="1"/>
</dbReference>
<comment type="caution">
    <text evidence="5">The sequence shown here is derived from an EMBL/GenBank/DDBJ whole genome shotgun (WGS) entry which is preliminary data.</text>
</comment>
<accession>A0A511DD34</accession>
<dbReference type="PANTHER" id="PTHR43537:SF47">
    <property type="entry name" value="REGULATORY PROTEIN GNTR HTH"/>
    <property type="match status" value="1"/>
</dbReference>
<dbReference type="PROSITE" id="PS50949">
    <property type="entry name" value="HTH_GNTR"/>
    <property type="match status" value="1"/>
</dbReference>
<dbReference type="EMBL" id="BJVJ01000011">
    <property type="protein sequence ID" value="GEL22716.1"/>
    <property type="molecule type" value="Genomic_DNA"/>
</dbReference>
<dbReference type="InterPro" id="IPR011711">
    <property type="entry name" value="GntR_C"/>
</dbReference>
<keyword evidence="6" id="KW-1185">Reference proteome</keyword>
<dbReference type="SUPFAM" id="SSF48008">
    <property type="entry name" value="GntR ligand-binding domain-like"/>
    <property type="match status" value="1"/>
</dbReference>
<organism evidence="5 6">
    <name type="scientific">Pseudonocardia sulfidoxydans NBRC 16205</name>
    <dbReference type="NCBI Taxonomy" id="1223511"/>
    <lineage>
        <taxon>Bacteria</taxon>
        <taxon>Bacillati</taxon>
        <taxon>Actinomycetota</taxon>
        <taxon>Actinomycetes</taxon>
        <taxon>Pseudonocardiales</taxon>
        <taxon>Pseudonocardiaceae</taxon>
        <taxon>Pseudonocardia</taxon>
    </lineage>
</organism>
<dbReference type="Pfam" id="PF00392">
    <property type="entry name" value="GntR"/>
    <property type="match status" value="1"/>
</dbReference>
<dbReference type="GO" id="GO:0003700">
    <property type="term" value="F:DNA-binding transcription factor activity"/>
    <property type="evidence" value="ECO:0007669"/>
    <property type="project" value="InterPro"/>
</dbReference>
<dbReference type="Proteomes" id="UP000321685">
    <property type="component" value="Unassembled WGS sequence"/>
</dbReference>
<evidence type="ECO:0000256" key="3">
    <source>
        <dbReference type="ARBA" id="ARBA00023163"/>
    </source>
</evidence>
<dbReference type="SMART" id="SM00345">
    <property type="entry name" value="HTH_GNTR"/>
    <property type="match status" value="1"/>
</dbReference>
<dbReference type="InterPro" id="IPR036390">
    <property type="entry name" value="WH_DNA-bd_sf"/>
</dbReference>
<dbReference type="SUPFAM" id="SSF46785">
    <property type="entry name" value="Winged helix' DNA-binding domain"/>
    <property type="match status" value="1"/>
</dbReference>
<evidence type="ECO:0000256" key="1">
    <source>
        <dbReference type="ARBA" id="ARBA00023015"/>
    </source>
</evidence>
<evidence type="ECO:0000313" key="6">
    <source>
        <dbReference type="Proteomes" id="UP000321685"/>
    </source>
</evidence>